<keyword evidence="6" id="KW-0731">Sigma factor</keyword>
<dbReference type="NCBIfam" id="TIGR02395">
    <property type="entry name" value="rpoN_sigma"/>
    <property type="match status" value="1"/>
</dbReference>
<dbReference type="EMBL" id="CP035282">
    <property type="protein sequence ID" value="QAT62415.1"/>
    <property type="molecule type" value="Genomic_DNA"/>
</dbReference>
<dbReference type="InterPro" id="IPR038709">
    <property type="entry name" value="RpoN_core-bd_sf"/>
</dbReference>
<dbReference type="PRINTS" id="PR00045">
    <property type="entry name" value="SIGMA54FCT"/>
</dbReference>
<dbReference type="GO" id="GO:0003677">
    <property type="term" value="F:DNA binding"/>
    <property type="evidence" value="ECO:0007669"/>
    <property type="project" value="UniProtKB-KW"/>
</dbReference>
<dbReference type="Pfam" id="PF04552">
    <property type="entry name" value="Sigma54_DBD"/>
    <property type="match status" value="1"/>
</dbReference>
<evidence type="ECO:0000256" key="4">
    <source>
        <dbReference type="ARBA" id="ARBA00022695"/>
    </source>
</evidence>
<dbReference type="GO" id="GO:0016987">
    <property type="term" value="F:sigma factor activity"/>
    <property type="evidence" value="ECO:0007669"/>
    <property type="project" value="UniProtKB-KW"/>
</dbReference>
<dbReference type="Proteomes" id="UP000287969">
    <property type="component" value="Chromosome"/>
</dbReference>
<dbReference type="PIRSF" id="PIRSF000774">
    <property type="entry name" value="RpoN"/>
    <property type="match status" value="1"/>
</dbReference>
<evidence type="ECO:0000256" key="6">
    <source>
        <dbReference type="ARBA" id="ARBA00023082"/>
    </source>
</evidence>
<keyword evidence="4" id="KW-0548">Nucleotidyltransferase</keyword>
<evidence type="ECO:0000256" key="1">
    <source>
        <dbReference type="ARBA" id="ARBA00008798"/>
    </source>
</evidence>
<keyword evidence="8" id="KW-0804">Transcription</keyword>
<dbReference type="PROSITE" id="PS00717">
    <property type="entry name" value="SIGMA54_1"/>
    <property type="match status" value="1"/>
</dbReference>
<accession>A0A410QEM2</accession>
<dbReference type="PROSITE" id="PS50044">
    <property type="entry name" value="SIGMA54_3"/>
    <property type="match status" value="1"/>
</dbReference>
<evidence type="ECO:0000313" key="11">
    <source>
        <dbReference type="EMBL" id="QAT62415.1"/>
    </source>
</evidence>
<comment type="similarity">
    <text evidence="1">Belongs to the sigma-54 factor family.</text>
</comment>
<dbReference type="InterPro" id="IPR010982">
    <property type="entry name" value="Lambda_DNA-bd_dom_sf"/>
</dbReference>
<dbReference type="OrthoDB" id="9814402at2"/>
<evidence type="ECO:0000256" key="7">
    <source>
        <dbReference type="ARBA" id="ARBA00023125"/>
    </source>
</evidence>
<dbReference type="InterPro" id="IPR000394">
    <property type="entry name" value="RNA_pol_sigma_54"/>
</dbReference>
<keyword evidence="3" id="KW-0808">Transferase</keyword>
<feature type="domain" description="RNA polymerase sigma factor 54 core-binding" evidence="10">
    <location>
        <begin position="98"/>
        <end position="287"/>
    </location>
</feature>
<dbReference type="GO" id="GO:0001216">
    <property type="term" value="F:DNA-binding transcription activator activity"/>
    <property type="evidence" value="ECO:0007669"/>
    <property type="project" value="InterPro"/>
</dbReference>
<dbReference type="GO" id="GO:0016779">
    <property type="term" value="F:nucleotidyltransferase activity"/>
    <property type="evidence" value="ECO:0007669"/>
    <property type="project" value="UniProtKB-KW"/>
</dbReference>
<feature type="domain" description="RNA polymerase sigma factor 54 DNA-binding" evidence="9">
    <location>
        <begin position="301"/>
        <end position="458"/>
    </location>
</feature>
<evidence type="ECO:0000259" key="10">
    <source>
        <dbReference type="Pfam" id="PF04963"/>
    </source>
</evidence>
<dbReference type="PANTHER" id="PTHR32248:SF4">
    <property type="entry name" value="RNA POLYMERASE SIGMA-54 FACTOR"/>
    <property type="match status" value="1"/>
</dbReference>
<protein>
    <submittedName>
        <fullName evidence="11">RNA polymerase sigma-54 factor</fullName>
    </submittedName>
</protein>
<dbReference type="PANTHER" id="PTHR32248">
    <property type="entry name" value="RNA POLYMERASE SIGMA-54 FACTOR"/>
    <property type="match status" value="1"/>
</dbReference>
<keyword evidence="2" id="KW-0240">DNA-directed RNA polymerase</keyword>
<organism evidence="11 12">
    <name type="scientific">Acidilutibacter cellobiosedens</name>
    <dbReference type="NCBI Taxonomy" id="2507161"/>
    <lineage>
        <taxon>Bacteria</taxon>
        <taxon>Bacillati</taxon>
        <taxon>Bacillota</taxon>
        <taxon>Tissierellia</taxon>
        <taxon>Tissierellales</taxon>
        <taxon>Acidilutibacteraceae</taxon>
        <taxon>Acidilutibacter</taxon>
    </lineage>
</organism>
<name>A0A410QEM2_9FIRM</name>
<dbReference type="Gene3D" id="1.10.10.60">
    <property type="entry name" value="Homeodomain-like"/>
    <property type="match status" value="1"/>
</dbReference>
<dbReference type="Gene3D" id="1.10.10.1330">
    <property type="entry name" value="RNA polymerase sigma-54 factor, core-binding domain"/>
    <property type="match status" value="1"/>
</dbReference>
<dbReference type="GO" id="GO:0006352">
    <property type="term" value="P:DNA-templated transcription initiation"/>
    <property type="evidence" value="ECO:0007669"/>
    <property type="project" value="InterPro"/>
</dbReference>
<proteinExistence type="inferred from homology"/>
<dbReference type="Pfam" id="PF04963">
    <property type="entry name" value="Sigma54_CBD"/>
    <property type="match status" value="1"/>
</dbReference>
<evidence type="ECO:0000256" key="8">
    <source>
        <dbReference type="ARBA" id="ARBA00023163"/>
    </source>
</evidence>
<reference evidence="12" key="1">
    <citation type="submission" date="2019-01" db="EMBL/GenBank/DDBJ databases">
        <title>Draft genomes of a novel of Sporanaerobacter strains.</title>
        <authorList>
            <person name="Ma S."/>
        </authorList>
    </citation>
    <scope>NUCLEOTIDE SEQUENCE [LARGE SCALE GENOMIC DNA]</scope>
    <source>
        <strain evidence="12">NJN-17</strain>
    </source>
</reference>
<evidence type="ECO:0000259" key="9">
    <source>
        <dbReference type="Pfam" id="PF04552"/>
    </source>
</evidence>
<dbReference type="NCBIfam" id="NF009118">
    <property type="entry name" value="PRK12469.1"/>
    <property type="match status" value="1"/>
</dbReference>
<dbReference type="PROSITE" id="PS00718">
    <property type="entry name" value="SIGMA54_2"/>
    <property type="match status" value="1"/>
</dbReference>
<evidence type="ECO:0000256" key="5">
    <source>
        <dbReference type="ARBA" id="ARBA00023015"/>
    </source>
</evidence>
<dbReference type="RefSeq" id="WP_128752929.1">
    <property type="nucleotide sequence ID" value="NZ_CP035282.1"/>
</dbReference>
<dbReference type="InterPro" id="IPR007046">
    <property type="entry name" value="RNA_pol_sigma_54_core-bd"/>
</dbReference>
<evidence type="ECO:0000256" key="2">
    <source>
        <dbReference type="ARBA" id="ARBA00022478"/>
    </source>
</evidence>
<dbReference type="AlphaFoldDB" id="A0A410QEM2"/>
<dbReference type="Gene3D" id="1.10.260.40">
    <property type="entry name" value="lambda repressor-like DNA-binding domains"/>
    <property type="match status" value="1"/>
</dbReference>
<dbReference type="GO" id="GO:0000428">
    <property type="term" value="C:DNA-directed RNA polymerase complex"/>
    <property type="evidence" value="ECO:0007669"/>
    <property type="project" value="UniProtKB-KW"/>
</dbReference>
<sequence>MRLGYDLTLEQAQKLVMTPELRQAIQLLQYNSLELNEYLEIQMESNPMLEVANNSIEHENIEELGKEAEDIDWKEFLGKYDDISYTERRDKNIKEVTYENFISYSPSLKEYLLSQLNLTNMDEKEKNVGQFIIESVDENGYLAVSLDSIAEELGVSFEYAENVLFQIQTFDPVGVGARDLKECLIIQLIDRKIEDPNVFTVVENYLEDIANNRMMKISKELNIDIKEVQKICDVIRSLEPKPGRGFGGSSDNIRYIVPDITLQHVDGEYIVVLNDVTGPRLNINSFYKELVSKTNDPQISQFLNSKLNSALWVIKSIEQRRTTIYRVVKSILKFQLDFFEKGEKFLKPLTLKEVADDIGVHESTVSRATNGKYMQTPRGVFELKYFFSSGVSGEKGDVSAISIKSTLKDLIENENHKKPLSDQQISNLLKEKGISISRRTVAKYREEMNIASSSMRRRF</sequence>
<dbReference type="KEGG" id="spoa:EQM13_12995"/>
<keyword evidence="7" id="KW-0238">DNA-binding</keyword>
<dbReference type="Pfam" id="PF00309">
    <property type="entry name" value="Sigma54_AID"/>
    <property type="match status" value="1"/>
</dbReference>
<gene>
    <name evidence="11" type="primary">rpoN</name>
    <name evidence="11" type="ORF">EQM13_12995</name>
</gene>
<evidence type="ECO:0000313" key="12">
    <source>
        <dbReference type="Proteomes" id="UP000287969"/>
    </source>
</evidence>
<evidence type="ECO:0000256" key="3">
    <source>
        <dbReference type="ARBA" id="ARBA00022679"/>
    </source>
</evidence>
<keyword evidence="12" id="KW-1185">Reference proteome</keyword>
<keyword evidence="5" id="KW-0805">Transcription regulation</keyword>
<dbReference type="InterPro" id="IPR007634">
    <property type="entry name" value="RNA_pol_sigma_54_DNA-bd"/>
</dbReference>